<evidence type="ECO:0000313" key="4">
    <source>
        <dbReference type="Proteomes" id="UP000034054"/>
    </source>
</evidence>
<accession>A0A0G1XQU4</accession>
<keyword evidence="1" id="KW-0812">Transmembrane</keyword>
<dbReference type="Pfam" id="PF09136">
    <property type="entry name" value="Glucodextran_B"/>
    <property type="match status" value="1"/>
</dbReference>
<dbReference type="PANTHER" id="PTHR34475:SF1">
    <property type="entry name" value="CYTOSKELETON PROTEIN RODZ"/>
    <property type="match status" value="1"/>
</dbReference>
<dbReference type="Pfam" id="PF13413">
    <property type="entry name" value="HTH_25"/>
    <property type="match status" value="1"/>
</dbReference>
<dbReference type="InterPro" id="IPR013783">
    <property type="entry name" value="Ig-like_fold"/>
</dbReference>
<evidence type="ECO:0000313" key="3">
    <source>
        <dbReference type="EMBL" id="KKW33245.1"/>
    </source>
</evidence>
<dbReference type="PROSITE" id="PS50943">
    <property type="entry name" value="HTH_CROC1"/>
    <property type="match status" value="1"/>
</dbReference>
<protein>
    <recommendedName>
        <fullName evidence="2">HTH cro/C1-type domain-containing protein</fullName>
    </recommendedName>
</protein>
<dbReference type="AlphaFoldDB" id="A0A0G1XQU4"/>
<keyword evidence="1" id="KW-1133">Transmembrane helix</keyword>
<dbReference type="Proteomes" id="UP000034054">
    <property type="component" value="Unassembled WGS sequence"/>
</dbReference>
<dbReference type="InterPro" id="IPR010982">
    <property type="entry name" value="Lambda_DNA-bd_dom_sf"/>
</dbReference>
<dbReference type="PANTHER" id="PTHR34475">
    <property type="match status" value="1"/>
</dbReference>
<dbReference type="CDD" id="cd00093">
    <property type="entry name" value="HTH_XRE"/>
    <property type="match status" value="1"/>
</dbReference>
<dbReference type="Gene3D" id="2.60.40.10">
    <property type="entry name" value="Immunoglobulins"/>
    <property type="match status" value="1"/>
</dbReference>
<organism evidence="3 4">
    <name type="scientific">Candidatus Uhrbacteria bacterium GW2011_GWA2_52_8d</name>
    <dbReference type="NCBI Taxonomy" id="1618979"/>
    <lineage>
        <taxon>Bacteria</taxon>
        <taxon>Candidatus Uhriibacteriota</taxon>
    </lineage>
</organism>
<dbReference type="EMBL" id="LCRH01000006">
    <property type="protein sequence ID" value="KKW33245.1"/>
    <property type="molecule type" value="Genomic_DNA"/>
</dbReference>
<dbReference type="GO" id="GO:0003677">
    <property type="term" value="F:DNA binding"/>
    <property type="evidence" value="ECO:0007669"/>
    <property type="project" value="InterPro"/>
</dbReference>
<comment type="caution">
    <text evidence="3">The sequence shown here is derived from an EMBL/GenBank/DDBJ whole genome shotgun (WGS) entry which is preliminary data.</text>
</comment>
<gene>
    <name evidence="3" type="ORF">UY76_C0006G0003</name>
</gene>
<sequence length="229" mass="25491">MAFVIRKFDYHESLGGKLKTIRKSAGLTLCEMATKTKIRKTFLQAFETGQYAKLPDPIYARNFLTVYVRALGGDVTYFLKQFELECGTCDFSKNARLPRARARSIQFFVASRLVKVLLLSLVGLGIVGYLGFQVRAILSPPTLIVYEPGDGVLTTRALITVTGEVEKGAQVKVNGSEVLLSVDGTFEVDVALERGLNVIAIESTKRYSRPTTHYRRIVLQQDRTVSFSP</sequence>
<dbReference type="InterPro" id="IPR050400">
    <property type="entry name" value="Bact_Cytoskel_RodZ"/>
</dbReference>
<evidence type="ECO:0000259" key="2">
    <source>
        <dbReference type="PROSITE" id="PS50943"/>
    </source>
</evidence>
<name>A0A0G1XQU4_9BACT</name>
<dbReference type="InterPro" id="IPR001387">
    <property type="entry name" value="Cro/C1-type_HTH"/>
</dbReference>
<evidence type="ECO:0000256" key="1">
    <source>
        <dbReference type="SAM" id="Phobius"/>
    </source>
</evidence>
<keyword evidence="1" id="KW-0472">Membrane</keyword>
<dbReference type="SUPFAM" id="SSF47413">
    <property type="entry name" value="lambda repressor-like DNA-binding domains"/>
    <property type="match status" value="1"/>
</dbReference>
<dbReference type="Gene3D" id="1.10.260.40">
    <property type="entry name" value="lambda repressor-like DNA-binding domains"/>
    <property type="match status" value="1"/>
</dbReference>
<reference evidence="3 4" key="1">
    <citation type="journal article" date="2015" name="Nature">
        <title>rRNA introns, odd ribosomes, and small enigmatic genomes across a large radiation of phyla.</title>
        <authorList>
            <person name="Brown C.T."/>
            <person name="Hug L.A."/>
            <person name="Thomas B.C."/>
            <person name="Sharon I."/>
            <person name="Castelle C.J."/>
            <person name="Singh A."/>
            <person name="Wilkins M.J."/>
            <person name="Williams K.H."/>
            <person name="Banfield J.F."/>
        </authorList>
    </citation>
    <scope>NUCLEOTIDE SEQUENCE [LARGE SCALE GENOMIC DNA]</scope>
</reference>
<feature type="transmembrane region" description="Helical" evidence="1">
    <location>
        <begin position="113"/>
        <end position="132"/>
    </location>
</feature>
<feature type="domain" description="HTH cro/C1-type" evidence="2">
    <location>
        <begin position="18"/>
        <end position="51"/>
    </location>
</feature>
<proteinExistence type="predicted"/>